<evidence type="ECO:0000259" key="12">
    <source>
        <dbReference type="Pfam" id="PF02668"/>
    </source>
</evidence>
<evidence type="ECO:0000256" key="7">
    <source>
        <dbReference type="ARBA" id="ARBA00050529"/>
    </source>
</evidence>
<comment type="cofactor">
    <cofactor evidence="1">
        <name>Fe(2+)</name>
        <dbReference type="ChEBI" id="CHEBI:29033"/>
    </cofactor>
</comment>
<gene>
    <name evidence="13" type="ORF">HMPREF9336_01497</name>
</gene>
<dbReference type="InterPro" id="IPR003819">
    <property type="entry name" value="TauD/TfdA-like"/>
</dbReference>
<feature type="domain" description="TauD/TfdA-like" evidence="12">
    <location>
        <begin position="7"/>
        <end position="263"/>
    </location>
</feature>
<dbReference type="GO" id="GO:0005737">
    <property type="term" value="C:cytoplasm"/>
    <property type="evidence" value="ECO:0007669"/>
    <property type="project" value="TreeGrafter"/>
</dbReference>
<dbReference type="FunFam" id="3.60.130.10:FF:000002">
    <property type="entry name" value="Alpha-ketoglutarate-dependent taurine dioxygenase"/>
    <property type="match status" value="1"/>
</dbReference>
<dbReference type="STRING" id="679197.HMPREF9336_01497"/>
<dbReference type="HOGENOM" id="CLU_036005_2_1_11"/>
<name>E5XPS5_SEGRC</name>
<dbReference type="InterPro" id="IPR051323">
    <property type="entry name" value="AtsK-like"/>
</dbReference>
<evidence type="ECO:0000256" key="5">
    <source>
        <dbReference type="ARBA" id="ARBA00023002"/>
    </source>
</evidence>
<evidence type="ECO:0000256" key="3">
    <source>
        <dbReference type="ARBA" id="ARBA00022723"/>
    </source>
</evidence>
<evidence type="ECO:0000256" key="9">
    <source>
        <dbReference type="ARBA" id="ARBA00066614"/>
    </source>
</evidence>
<dbReference type="AlphaFoldDB" id="E5XPS5"/>
<dbReference type="Gene3D" id="3.60.130.10">
    <property type="entry name" value="Clavaminate synthase-like"/>
    <property type="match status" value="1"/>
</dbReference>
<evidence type="ECO:0000256" key="10">
    <source>
        <dbReference type="ARBA" id="ARBA00067109"/>
    </source>
</evidence>
<sequence>MATAIRVTKLGEHIGARIDGVRLGGDVAPETVEAIRRAMLAHKVVFFRGQGHLDDEAQKAFADLLGTRTTAHPVAPLDQEIVPIDSATGARANQWHTDVTFCDRPPKASLLRAVVLPAHGGSTCWANTAVAYERLPAPLRRLADELWAEHTSQFDYAAPNAREELAAAWSAIDFATEHPLVRVHPETGERSLLLGNFAKRILGVSSSESQALIRLFQDRITRLEHTVRWNWEPGDLAMWDNRATQHYAVDDYGDQRRLMHRVTLAGDVPVAVGGERSRVVRGDASGYSVLDVPKPLEPALVSTPAG</sequence>
<protein>
    <recommendedName>
        <fullName evidence="10">Alpha-ketoglutarate-dependent sulfate ester dioxygenase</fullName>
        <ecNumber evidence="9">1.14.11.77</ecNumber>
    </recommendedName>
    <alternativeName>
        <fullName evidence="11">Type II alkyl sulfatase</fullName>
    </alternativeName>
</protein>
<dbReference type="EC" id="1.14.11.77" evidence="9"/>
<evidence type="ECO:0000256" key="1">
    <source>
        <dbReference type="ARBA" id="ARBA00001954"/>
    </source>
</evidence>
<keyword evidence="14" id="KW-1185">Reference proteome</keyword>
<comment type="similarity">
    <text evidence="2">Belongs to the TfdA dioxygenase family.</text>
</comment>
<proteinExistence type="inferred from homology"/>
<keyword evidence="4" id="KW-0223">Dioxygenase</keyword>
<evidence type="ECO:0000256" key="6">
    <source>
        <dbReference type="ARBA" id="ARBA00023004"/>
    </source>
</evidence>
<comment type="catalytic activity">
    <reaction evidence="7">
        <text>a primary linear alkyl sulfate ester + 2-oxoglutarate + O2 = an aldehyde + sulfate + succinate + CO2 + H(+)</text>
        <dbReference type="Rhea" id="RHEA:65716"/>
        <dbReference type="ChEBI" id="CHEBI:15378"/>
        <dbReference type="ChEBI" id="CHEBI:15379"/>
        <dbReference type="ChEBI" id="CHEBI:16189"/>
        <dbReference type="ChEBI" id="CHEBI:16526"/>
        <dbReference type="ChEBI" id="CHEBI:16810"/>
        <dbReference type="ChEBI" id="CHEBI:17478"/>
        <dbReference type="ChEBI" id="CHEBI:30031"/>
        <dbReference type="ChEBI" id="CHEBI:157685"/>
        <dbReference type="EC" id="1.14.11.77"/>
    </reaction>
</comment>
<dbReference type="GO" id="GO:0016706">
    <property type="term" value="F:2-oxoglutarate-dependent dioxygenase activity"/>
    <property type="evidence" value="ECO:0007669"/>
    <property type="project" value="TreeGrafter"/>
</dbReference>
<evidence type="ECO:0000256" key="11">
    <source>
        <dbReference type="ARBA" id="ARBA00078517"/>
    </source>
</evidence>
<dbReference type="Pfam" id="PF02668">
    <property type="entry name" value="TauD"/>
    <property type="match status" value="1"/>
</dbReference>
<evidence type="ECO:0000256" key="4">
    <source>
        <dbReference type="ARBA" id="ARBA00022964"/>
    </source>
</evidence>
<reference evidence="13 14" key="1">
    <citation type="journal article" date="2011" name="Stand. Genomic Sci.">
        <title>High quality draft genome sequence of Segniliparus rugosus CDC 945(T)= (ATCC BAA-974(T)).</title>
        <authorList>
            <person name="Earl A.M."/>
            <person name="Desjardins C.A."/>
            <person name="Fitzgerald M.G."/>
            <person name="Arachchi H.M."/>
            <person name="Zeng Q."/>
            <person name="Mehta T."/>
            <person name="Griggs A."/>
            <person name="Birren B.W."/>
            <person name="Toney N.C."/>
            <person name="Carr J."/>
            <person name="Posey J."/>
            <person name="Butler W.R."/>
        </authorList>
    </citation>
    <scope>NUCLEOTIDE SEQUENCE [LARGE SCALE GENOMIC DNA]</scope>
    <source>
        <strain evidence="14">ATCC BAA-974 / DSM 45345 / CCUG 50838 / CIP 108380 / JCM 13579 / CDC 945</strain>
    </source>
</reference>
<comment type="catalytic activity">
    <reaction evidence="8">
        <text>2-ethylhexyl sulfate + 2-oxoglutarate + O2 = 2-ethylhexanal + sulfate + succinate + CO2 + H(+)</text>
        <dbReference type="Rhea" id="RHEA:47620"/>
        <dbReference type="ChEBI" id="CHEBI:15378"/>
        <dbReference type="ChEBI" id="CHEBI:15379"/>
        <dbReference type="ChEBI" id="CHEBI:16189"/>
        <dbReference type="ChEBI" id="CHEBI:16526"/>
        <dbReference type="ChEBI" id="CHEBI:16810"/>
        <dbReference type="ChEBI" id="CHEBI:30031"/>
        <dbReference type="ChEBI" id="CHEBI:87808"/>
        <dbReference type="ChEBI" id="CHEBI:87809"/>
        <dbReference type="EC" id="1.14.11.77"/>
    </reaction>
</comment>
<organism evidence="13 14">
    <name type="scientific">Segniliparus rugosus (strain ATCC BAA-974 / DSM 45345 / CCUG 50838 / CIP 108380 / JCM 13579 / CDC 945)</name>
    <dbReference type="NCBI Taxonomy" id="679197"/>
    <lineage>
        <taxon>Bacteria</taxon>
        <taxon>Bacillati</taxon>
        <taxon>Actinomycetota</taxon>
        <taxon>Actinomycetes</taxon>
        <taxon>Mycobacteriales</taxon>
        <taxon>Segniliparaceae</taxon>
        <taxon>Segniliparus</taxon>
    </lineage>
</organism>
<dbReference type="InterPro" id="IPR042098">
    <property type="entry name" value="TauD-like_sf"/>
</dbReference>
<dbReference type="EMBL" id="ACZI02000003">
    <property type="protein sequence ID" value="EFV13673.1"/>
    <property type="molecule type" value="Genomic_DNA"/>
</dbReference>
<evidence type="ECO:0000313" key="13">
    <source>
        <dbReference type="EMBL" id="EFV13673.1"/>
    </source>
</evidence>
<dbReference type="GO" id="GO:0046872">
    <property type="term" value="F:metal ion binding"/>
    <property type="evidence" value="ECO:0007669"/>
    <property type="project" value="UniProtKB-KW"/>
</dbReference>
<dbReference type="SUPFAM" id="SSF51197">
    <property type="entry name" value="Clavaminate synthase-like"/>
    <property type="match status" value="1"/>
</dbReference>
<keyword evidence="5" id="KW-0560">Oxidoreductase</keyword>
<keyword evidence="3" id="KW-0479">Metal-binding</keyword>
<dbReference type="RefSeq" id="WP_007469088.1">
    <property type="nucleotide sequence ID" value="NZ_KI391954.1"/>
</dbReference>
<dbReference type="PANTHER" id="PTHR30468">
    <property type="entry name" value="ALPHA-KETOGLUTARATE-DEPENDENT SULFONATE DIOXYGENASE"/>
    <property type="match status" value="1"/>
</dbReference>
<dbReference type="OrthoDB" id="581608at2"/>
<keyword evidence="6" id="KW-0408">Iron</keyword>
<accession>E5XPS5</accession>
<evidence type="ECO:0000256" key="2">
    <source>
        <dbReference type="ARBA" id="ARBA00005896"/>
    </source>
</evidence>
<evidence type="ECO:0000256" key="8">
    <source>
        <dbReference type="ARBA" id="ARBA00051250"/>
    </source>
</evidence>
<evidence type="ECO:0000313" key="14">
    <source>
        <dbReference type="Proteomes" id="UP000004816"/>
    </source>
</evidence>
<dbReference type="Proteomes" id="UP000004816">
    <property type="component" value="Unassembled WGS sequence"/>
</dbReference>
<dbReference type="PANTHER" id="PTHR30468:SF5">
    <property type="entry name" value="ALPHA-KETOGLUTARATE-DEPENDENT SULFATE ESTER DIOXYGENASE"/>
    <property type="match status" value="1"/>
</dbReference>
<comment type="caution">
    <text evidence="13">The sequence shown here is derived from an EMBL/GenBank/DDBJ whole genome shotgun (WGS) entry which is preliminary data.</text>
</comment>
<dbReference type="eggNOG" id="COG2175">
    <property type="taxonomic scope" value="Bacteria"/>
</dbReference>